<dbReference type="Gene3D" id="3.40.50.1010">
    <property type="entry name" value="5'-nuclease"/>
    <property type="match status" value="1"/>
</dbReference>
<dbReference type="CDD" id="cd09903">
    <property type="entry name" value="H3TH_FEN1-Arc"/>
    <property type="match status" value="1"/>
</dbReference>
<evidence type="ECO:0000256" key="5">
    <source>
        <dbReference type="ARBA" id="ARBA00022801"/>
    </source>
</evidence>
<comment type="function">
    <text evidence="7">Structure-specific nuclease with 5'-flap endonuclease and 5'-3' exonuclease activities involved in DNA replication and repair. During DNA replication, cleaves the 5'-overhanging flap structure that is generated by displacement synthesis when DNA polymerase encounters the 5'-end of a downstream Okazaki fragment. Binds the unpaired 3'-DNA end and kinks the DNA to facilitate 5' cleavage specificity. Cleaves one nucleotide into the double-stranded DNA from the junction in flap DNA, leaving a nick for ligation. Also involved in the base excision repair (BER) pathway. Acts as a genome stabilization factor that prevents flaps from equilibrating into structures that lead to duplications and deletions. Also possesses 5'-3' exonuclease activity on nicked or gapped double-stranded DNA.</text>
</comment>
<dbReference type="SMART" id="SM00485">
    <property type="entry name" value="XPGN"/>
    <property type="match status" value="1"/>
</dbReference>
<keyword evidence="3" id="KW-0479">Metal-binding</keyword>
<dbReference type="PRINTS" id="PR00853">
    <property type="entry name" value="XPGRADSUPER"/>
</dbReference>
<evidence type="ECO:0000256" key="4">
    <source>
        <dbReference type="ARBA" id="ARBA00022759"/>
    </source>
</evidence>
<dbReference type="InterPro" id="IPR029060">
    <property type="entry name" value="PIN-like_dom_sf"/>
</dbReference>
<dbReference type="Gene3D" id="1.10.150.20">
    <property type="entry name" value="5' to 3' exonuclease, C-terminal subdomain"/>
    <property type="match status" value="1"/>
</dbReference>
<evidence type="ECO:0000256" key="1">
    <source>
        <dbReference type="ARBA" id="ARBA00001946"/>
    </source>
</evidence>
<dbReference type="SUPFAM" id="SSF88723">
    <property type="entry name" value="PIN domain-like"/>
    <property type="match status" value="1"/>
</dbReference>
<dbReference type="GO" id="GO:0003677">
    <property type="term" value="F:DNA binding"/>
    <property type="evidence" value="ECO:0007669"/>
    <property type="project" value="InterPro"/>
</dbReference>
<dbReference type="InterPro" id="IPR006086">
    <property type="entry name" value="XPG-I_dom"/>
</dbReference>
<evidence type="ECO:0000256" key="3">
    <source>
        <dbReference type="ARBA" id="ARBA00022723"/>
    </source>
</evidence>
<protein>
    <submittedName>
        <fullName evidence="10">XPG I-region domain protein (FEN1, RAD2)</fullName>
    </submittedName>
</protein>
<dbReference type="InterPro" id="IPR006085">
    <property type="entry name" value="XPG_DNA_repair_N"/>
</dbReference>
<keyword evidence="4" id="KW-0255">Endonuclease</keyword>
<comment type="cofactor">
    <cofactor evidence="1">
        <name>Mg(2+)</name>
        <dbReference type="ChEBI" id="CHEBI:18420"/>
    </cofactor>
</comment>
<evidence type="ECO:0000256" key="2">
    <source>
        <dbReference type="ARBA" id="ARBA00022722"/>
    </source>
</evidence>
<dbReference type="InterPro" id="IPR008918">
    <property type="entry name" value="HhH2"/>
</dbReference>
<dbReference type="CDD" id="cd09867">
    <property type="entry name" value="PIN_FEN1"/>
    <property type="match status" value="1"/>
</dbReference>
<reference evidence="10" key="1">
    <citation type="submission" date="2014-11" db="EMBL/GenBank/DDBJ databases">
        <authorList>
            <person name="Zhu J."/>
            <person name="Qi W."/>
            <person name="Song R."/>
        </authorList>
    </citation>
    <scope>NUCLEOTIDE SEQUENCE</scope>
</reference>
<reference evidence="10" key="2">
    <citation type="journal article" date="2015" name="ISME J.">
        <title>A new class of marine Euryarchaeota group II from the Mediterranean deep chlorophyll maximum.</title>
        <authorList>
            <person name="Martin-Cuadrado A.B."/>
            <person name="Garcia-Heredia I."/>
            <person name="Molto A.G."/>
            <person name="Lopez-Ubeda R."/>
            <person name="Kimes N."/>
            <person name="Lopez-Garcia P."/>
            <person name="Moreira D."/>
            <person name="Rodriguez-Valera F."/>
        </authorList>
    </citation>
    <scope>NUCLEOTIDE SEQUENCE</scope>
</reference>
<evidence type="ECO:0000313" key="10">
    <source>
        <dbReference type="EMBL" id="ANV79072.1"/>
    </source>
</evidence>
<dbReference type="AlphaFoldDB" id="A0A1B1T9W1"/>
<organism evidence="10">
    <name type="scientific">uncultured Poseidoniia archaeon</name>
    <dbReference type="NCBI Taxonomy" id="1697135"/>
    <lineage>
        <taxon>Archaea</taxon>
        <taxon>Methanobacteriati</taxon>
        <taxon>Thermoplasmatota</taxon>
        <taxon>Candidatus Poseidoniia</taxon>
        <taxon>environmental samples</taxon>
    </lineage>
</organism>
<dbReference type="PANTHER" id="PTHR11081:SF9">
    <property type="entry name" value="FLAP ENDONUCLEASE 1"/>
    <property type="match status" value="1"/>
</dbReference>
<dbReference type="SMART" id="SM00484">
    <property type="entry name" value="XPGI"/>
    <property type="match status" value="1"/>
</dbReference>
<dbReference type="InterPro" id="IPR006084">
    <property type="entry name" value="XPG/Rad2"/>
</dbReference>
<evidence type="ECO:0000259" key="8">
    <source>
        <dbReference type="SMART" id="SM00484"/>
    </source>
</evidence>
<accession>A0A1B1T9W1</accession>
<evidence type="ECO:0000256" key="6">
    <source>
        <dbReference type="ARBA" id="ARBA00022842"/>
    </source>
</evidence>
<evidence type="ECO:0000259" key="9">
    <source>
        <dbReference type="SMART" id="SM00485"/>
    </source>
</evidence>
<keyword evidence="5" id="KW-0378">Hydrolase</keyword>
<dbReference type="GO" id="GO:0046872">
    <property type="term" value="F:metal ion binding"/>
    <property type="evidence" value="ECO:0007669"/>
    <property type="project" value="UniProtKB-KW"/>
</dbReference>
<feature type="domain" description="XPG N-terminal" evidence="9">
    <location>
        <begin position="1"/>
        <end position="100"/>
    </location>
</feature>
<dbReference type="Pfam" id="PF00752">
    <property type="entry name" value="XPG_N"/>
    <property type="match status" value="1"/>
</dbReference>
<dbReference type="EMBL" id="KP211812">
    <property type="protein sequence ID" value="ANV79072.1"/>
    <property type="molecule type" value="Genomic_DNA"/>
</dbReference>
<keyword evidence="2" id="KW-0540">Nuclease</keyword>
<dbReference type="PANTHER" id="PTHR11081">
    <property type="entry name" value="FLAP ENDONUCLEASE FAMILY MEMBER"/>
    <property type="match status" value="1"/>
</dbReference>
<dbReference type="Pfam" id="PF00867">
    <property type="entry name" value="XPG_I"/>
    <property type="match status" value="1"/>
</dbReference>
<evidence type="ECO:0000256" key="7">
    <source>
        <dbReference type="ARBA" id="ARBA00024702"/>
    </source>
</evidence>
<dbReference type="InterPro" id="IPR036279">
    <property type="entry name" value="5-3_exonuclease_C_sf"/>
</dbReference>
<dbReference type="SMART" id="SM00279">
    <property type="entry name" value="HhH2"/>
    <property type="match status" value="1"/>
</dbReference>
<name>A0A1B1T9W1_9ARCH</name>
<proteinExistence type="predicted"/>
<sequence>MGCNLRDLAPSQPIDLSELKGEKVAVDVFLNAYQFITSLTGQDGKPLSYNGKPVAHLMGFLDRATIMIEEGIDPVFVFDGKPHQLKMETLGTRKERKINAVSKWEAAIESGDLAAAKKLGPQTAEYTREMVAETQELFDCLGVTWLEAPMEAEGAAAVRCRNKEVFAVASQDWDTLLYGAPVMIRNLTSHGTRKFGRVLQAEKIVLQDLLEMHGINYEQLVDLGIMIGTDFHEGIRGIGPKTGLKLIKKHGTMENVSIEKGFDLPENLAEIRELFRNHPVHSHPLPEPSKSNEEKLTQFAKSRGFSDKRISRAITRLANSNRLKSDSQPTLFDF</sequence>
<dbReference type="GO" id="GO:0017108">
    <property type="term" value="F:5'-flap endonuclease activity"/>
    <property type="evidence" value="ECO:0007669"/>
    <property type="project" value="TreeGrafter"/>
</dbReference>
<feature type="domain" description="XPG-I" evidence="8">
    <location>
        <begin position="139"/>
        <end position="215"/>
    </location>
</feature>
<keyword evidence="6" id="KW-0460">Magnesium</keyword>
<dbReference type="SUPFAM" id="SSF47807">
    <property type="entry name" value="5' to 3' exonuclease, C-terminal subdomain"/>
    <property type="match status" value="1"/>
</dbReference>